<reference evidence="6" key="2">
    <citation type="submission" date="2015-06" db="UniProtKB">
        <authorList>
            <consortium name="EnsemblMetazoa"/>
        </authorList>
    </citation>
    <scope>IDENTIFICATION</scope>
</reference>
<keyword evidence="7" id="KW-1185">Reference proteome</keyword>
<dbReference type="SUPFAM" id="SSF103473">
    <property type="entry name" value="MFS general substrate transporter"/>
    <property type="match status" value="1"/>
</dbReference>
<feature type="transmembrane region" description="Helical" evidence="5">
    <location>
        <begin position="176"/>
        <end position="196"/>
    </location>
</feature>
<dbReference type="EnsemblMetazoa" id="tetur11g05110.1">
    <property type="protein sequence ID" value="tetur11g05110.1"/>
    <property type="gene ID" value="tetur11g05110"/>
</dbReference>
<proteinExistence type="predicted"/>
<dbReference type="EMBL" id="CAEY01000077">
    <property type="status" value="NOT_ANNOTATED_CDS"/>
    <property type="molecule type" value="Genomic_DNA"/>
</dbReference>
<protein>
    <recommendedName>
        <fullName evidence="8">Major facilitator superfamily (MFS) profile domain-containing protein</fullName>
    </recommendedName>
</protein>
<dbReference type="GO" id="GO:0016020">
    <property type="term" value="C:membrane"/>
    <property type="evidence" value="ECO:0007669"/>
    <property type="project" value="UniProtKB-SubCell"/>
</dbReference>
<comment type="subcellular location">
    <subcellularLocation>
        <location evidence="1">Membrane</location>
        <topology evidence="1">Multi-pass membrane protein</topology>
    </subcellularLocation>
</comment>
<dbReference type="PANTHER" id="PTHR23507">
    <property type="entry name" value="ZGC:174356"/>
    <property type="match status" value="1"/>
</dbReference>
<feature type="transmembrane region" description="Helical" evidence="5">
    <location>
        <begin position="332"/>
        <end position="355"/>
    </location>
</feature>
<dbReference type="PANTHER" id="PTHR23507:SF1">
    <property type="entry name" value="FI18259P1-RELATED"/>
    <property type="match status" value="1"/>
</dbReference>
<sequence length="500" mass="56213">MSKFTVKELLGLIKLLRIDVFFLLANILVSLPSIAFNQLVQDKICTNKFSVNETVCLNLEKSEPGYDFIRNQVLKETTSLKLYLNILTTLPSIFISVILGHWLDTYPGHLRYLLATSIFSIISQNVISLNNIHLITDSYSLIYTYLVPVLTGSLTTISLGTYTYATRKTPAEYRALRFTVLEICVFASLPICSIFGGRILESKPWFPNQLRNYIGVYIVSSICGLIAAVWAIIMIYDSAESVDKNAKSDEPSSDEVKNEKKKSLAQVVCDLINPNNYLDAARCIFKKKPNNAHWYLFTSIIAGYVSNMAYVGEQAISYQFAQRVYHFNAEKIGYYGSFPILWLALGALSGPPLFIHWLKFHDSTVSAISYASMMFNFMIRGIVYDPIVYFLSVIGIFAGVSLVLDRVIISRMIEPTEVGRVYAVTGIIGGLVPTLSSLFYTKIFQATIDSKPGLVYLCSGLLFSYPVINSIILSIARNKWDLELIKKRKQTPTDKELDKS</sequence>
<evidence type="ECO:0000313" key="7">
    <source>
        <dbReference type="Proteomes" id="UP000015104"/>
    </source>
</evidence>
<evidence type="ECO:0000256" key="1">
    <source>
        <dbReference type="ARBA" id="ARBA00004141"/>
    </source>
</evidence>
<dbReference type="InterPro" id="IPR036259">
    <property type="entry name" value="MFS_trans_sf"/>
</dbReference>
<dbReference type="HOGENOM" id="CLU_028365_0_0_1"/>
<dbReference type="Proteomes" id="UP000015104">
    <property type="component" value="Unassembled WGS sequence"/>
</dbReference>
<accession>T1KHP2</accession>
<feature type="transmembrane region" description="Helical" evidence="5">
    <location>
        <begin position="110"/>
        <end position="130"/>
    </location>
</feature>
<name>T1KHP2_TETUR</name>
<evidence type="ECO:0000256" key="2">
    <source>
        <dbReference type="ARBA" id="ARBA00022692"/>
    </source>
</evidence>
<keyword evidence="4 5" id="KW-0472">Membrane</keyword>
<evidence type="ECO:0000256" key="5">
    <source>
        <dbReference type="SAM" id="Phobius"/>
    </source>
</evidence>
<keyword evidence="3 5" id="KW-1133">Transmembrane helix</keyword>
<feature type="transmembrane region" description="Helical" evidence="5">
    <location>
        <begin position="421"/>
        <end position="441"/>
    </location>
</feature>
<feature type="transmembrane region" description="Helical" evidence="5">
    <location>
        <begin position="389"/>
        <end position="409"/>
    </location>
</feature>
<dbReference type="eggNOG" id="KOG2816">
    <property type="taxonomic scope" value="Eukaryota"/>
</dbReference>
<organism evidence="6 7">
    <name type="scientific">Tetranychus urticae</name>
    <name type="common">Two-spotted spider mite</name>
    <dbReference type="NCBI Taxonomy" id="32264"/>
    <lineage>
        <taxon>Eukaryota</taxon>
        <taxon>Metazoa</taxon>
        <taxon>Ecdysozoa</taxon>
        <taxon>Arthropoda</taxon>
        <taxon>Chelicerata</taxon>
        <taxon>Arachnida</taxon>
        <taxon>Acari</taxon>
        <taxon>Acariformes</taxon>
        <taxon>Trombidiformes</taxon>
        <taxon>Prostigmata</taxon>
        <taxon>Eleutherengona</taxon>
        <taxon>Raphignathae</taxon>
        <taxon>Tetranychoidea</taxon>
        <taxon>Tetranychidae</taxon>
        <taxon>Tetranychus</taxon>
    </lineage>
</organism>
<dbReference type="GO" id="GO:0022857">
    <property type="term" value="F:transmembrane transporter activity"/>
    <property type="evidence" value="ECO:0007669"/>
    <property type="project" value="TreeGrafter"/>
</dbReference>
<feature type="transmembrane region" description="Helical" evidence="5">
    <location>
        <begin position="453"/>
        <end position="476"/>
    </location>
</feature>
<reference evidence="7" key="1">
    <citation type="submission" date="2011-08" db="EMBL/GenBank/DDBJ databases">
        <authorList>
            <person name="Rombauts S."/>
        </authorList>
    </citation>
    <scope>NUCLEOTIDE SEQUENCE</scope>
    <source>
        <strain evidence="7">London</strain>
    </source>
</reference>
<evidence type="ECO:0000256" key="4">
    <source>
        <dbReference type="ARBA" id="ARBA00023136"/>
    </source>
</evidence>
<feature type="transmembrane region" description="Helical" evidence="5">
    <location>
        <begin position="142"/>
        <end position="164"/>
    </location>
</feature>
<feature type="transmembrane region" description="Helical" evidence="5">
    <location>
        <begin position="82"/>
        <end position="103"/>
    </location>
</feature>
<evidence type="ECO:0008006" key="8">
    <source>
        <dbReference type="Google" id="ProtNLM"/>
    </source>
</evidence>
<feature type="transmembrane region" description="Helical" evidence="5">
    <location>
        <begin position="294"/>
        <end position="312"/>
    </location>
</feature>
<feature type="transmembrane region" description="Helical" evidence="5">
    <location>
        <begin position="20"/>
        <end position="40"/>
    </location>
</feature>
<dbReference type="Gene3D" id="1.20.1250.20">
    <property type="entry name" value="MFS general substrate transporter like domains"/>
    <property type="match status" value="1"/>
</dbReference>
<dbReference type="AlphaFoldDB" id="T1KHP2"/>
<evidence type="ECO:0000313" key="6">
    <source>
        <dbReference type="EnsemblMetazoa" id="tetur11g05110.1"/>
    </source>
</evidence>
<evidence type="ECO:0000256" key="3">
    <source>
        <dbReference type="ARBA" id="ARBA00022989"/>
    </source>
</evidence>
<feature type="transmembrane region" description="Helical" evidence="5">
    <location>
        <begin position="216"/>
        <end position="236"/>
    </location>
</feature>
<keyword evidence="2 5" id="KW-0812">Transmembrane</keyword>